<keyword evidence="8" id="KW-1185">Reference proteome</keyword>
<dbReference type="InterPro" id="IPR005814">
    <property type="entry name" value="Aminotrans_3"/>
</dbReference>
<accession>A0A3B3Q8S4</accession>
<evidence type="ECO:0000313" key="8">
    <source>
        <dbReference type="Proteomes" id="UP000261540"/>
    </source>
</evidence>
<evidence type="ECO:0000256" key="4">
    <source>
        <dbReference type="ARBA" id="ARBA00022679"/>
    </source>
</evidence>
<dbReference type="GeneTree" id="ENSGT00550000074885"/>
<dbReference type="Proteomes" id="UP000261540">
    <property type="component" value="Unplaced"/>
</dbReference>
<feature type="signal peptide" evidence="6">
    <location>
        <begin position="1"/>
        <end position="15"/>
    </location>
</feature>
<evidence type="ECO:0000256" key="3">
    <source>
        <dbReference type="ARBA" id="ARBA00022576"/>
    </source>
</evidence>
<keyword evidence="5" id="KW-0663">Pyridoxal phosphate</keyword>
<sequence length="198" mass="22099">STFLVLVRTLAAVFWMRYRLISRVATKSVREFEYNGVSMRTEVPGPKSRQLTRQLGQIQNVTTVNFCDYEESQGNYLVDVDGKRMLDVYMQITSIPIGESQCDAALTVIIQNQCCHFNGAFVNRPALGVLPPQYLPDKLTEGLLSVAPKGMSRVQTMSCGSCSNENAYKAIFIWYQVIVCCISHHAVTLTPLVPPGVR</sequence>
<dbReference type="GO" id="GO:0005739">
    <property type="term" value="C:mitochondrion"/>
    <property type="evidence" value="ECO:0007669"/>
    <property type="project" value="TreeGrafter"/>
</dbReference>
<dbReference type="GO" id="GO:0009450">
    <property type="term" value="P:gamma-aminobutyric acid catabolic process"/>
    <property type="evidence" value="ECO:0007669"/>
    <property type="project" value="TreeGrafter"/>
</dbReference>
<dbReference type="PANTHER" id="PTHR43206">
    <property type="entry name" value="AMINOTRANSFERASE"/>
    <property type="match status" value="1"/>
</dbReference>
<feature type="chain" id="PRO_5017431785" evidence="6">
    <location>
        <begin position="16"/>
        <end position="198"/>
    </location>
</feature>
<dbReference type="SUPFAM" id="SSF53383">
    <property type="entry name" value="PLP-dependent transferases"/>
    <property type="match status" value="1"/>
</dbReference>
<keyword evidence="6" id="KW-0732">Signal</keyword>
<evidence type="ECO:0000256" key="6">
    <source>
        <dbReference type="SAM" id="SignalP"/>
    </source>
</evidence>
<organism evidence="7 8">
    <name type="scientific">Paramormyrops kingsleyae</name>
    <dbReference type="NCBI Taxonomy" id="1676925"/>
    <lineage>
        <taxon>Eukaryota</taxon>
        <taxon>Metazoa</taxon>
        <taxon>Chordata</taxon>
        <taxon>Craniata</taxon>
        <taxon>Vertebrata</taxon>
        <taxon>Euteleostomi</taxon>
        <taxon>Actinopterygii</taxon>
        <taxon>Neopterygii</taxon>
        <taxon>Teleostei</taxon>
        <taxon>Osteoglossocephala</taxon>
        <taxon>Osteoglossomorpha</taxon>
        <taxon>Osteoglossiformes</taxon>
        <taxon>Mormyridae</taxon>
        <taxon>Paramormyrops</taxon>
    </lineage>
</organism>
<comment type="similarity">
    <text evidence="2">Belongs to the class-III pyridoxal-phosphate-dependent aminotransferase family.</text>
</comment>
<protein>
    <submittedName>
        <fullName evidence="7">Uncharacterized protein</fullName>
    </submittedName>
</protein>
<comment type="cofactor">
    <cofactor evidence="1">
        <name>pyridoxal 5'-phosphate</name>
        <dbReference type="ChEBI" id="CHEBI:597326"/>
    </cofactor>
</comment>
<evidence type="ECO:0000256" key="5">
    <source>
        <dbReference type="ARBA" id="ARBA00022898"/>
    </source>
</evidence>
<dbReference type="AlphaFoldDB" id="A0A3B3Q8S4"/>
<name>A0A3B3Q8S4_9TELE</name>
<reference evidence="7" key="2">
    <citation type="submission" date="2025-09" db="UniProtKB">
        <authorList>
            <consortium name="Ensembl"/>
        </authorList>
    </citation>
    <scope>IDENTIFICATION</scope>
</reference>
<dbReference type="STRING" id="1676925.ENSPKIP00000002578"/>
<proteinExistence type="inferred from homology"/>
<dbReference type="PANTHER" id="PTHR43206:SF1">
    <property type="entry name" value="4-AMINOBUTYRATE AMINOTRANSFERASE, MITOCHONDRIAL"/>
    <property type="match status" value="1"/>
</dbReference>
<dbReference type="Gene3D" id="3.90.1150.10">
    <property type="entry name" value="Aspartate Aminotransferase, domain 1"/>
    <property type="match status" value="1"/>
</dbReference>
<dbReference type="InterPro" id="IPR015424">
    <property type="entry name" value="PyrdxlP-dep_Trfase"/>
</dbReference>
<dbReference type="InterPro" id="IPR015421">
    <property type="entry name" value="PyrdxlP-dep_Trfase_major"/>
</dbReference>
<keyword evidence="3" id="KW-0032">Aminotransferase</keyword>
<reference evidence="7" key="1">
    <citation type="submission" date="2025-08" db="UniProtKB">
        <authorList>
            <consortium name="Ensembl"/>
        </authorList>
    </citation>
    <scope>IDENTIFICATION</scope>
</reference>
<dbReference type="GO" id="GO:0008483">
    <property type="term" value="F:transaminase activity"/>
    <property type="evidence" value="ECO:0007669"/>
    <property type="project" value="UniProtKB-KW"/>
</dbReference>
<keyword evidence="4" id="KW-0808">Transferase</keyword>
<dbReference type="GO" id="GO:0030170">
    <property type="term" value="F:pyridoxal phosphate binding"/>
    <property type="evidence" value="ECO:0007669"/>
    <property type="project" value="InterPro"/>
</dbReference>
<evidence type="ECO:0000256" key="1">
    <source>
        <dbReference type="ARBA" id="ARBA00001933"/>
    </source>
</evidence>
<dbReference type="Pfam" id="PF00202">
    <property type="entry name" value="Aminotran_3"/>
    <property type="match status" value="1"/>
</dbReference>
<dbReference type="Ensembl" id="ENSPKIT00000026525.1">
    <property type="protein sequence ID" value="ENSPKIP00000002578.1"/>
    <property type="gene ID" value="ENSPKIG00000020410.1"/>
</dbReference>
<dbReference type="InterPro" id="IPR015422">
    <property type="entry name" value="PyrdxlP-dep_Trfase_small"/>
</dbReference>
<dbReference type="Gene3D" id="3.40.640.10">
    <property type="entry name" value="Type I PLP-dependent aspartate aminotransferase-like (Major domain)"/>
    <property type="match status" value="1"/>
</dbReference>
<evidence type="ECO:0000256" key="2">
    <source>
        <dbReference type="ARBA" id="ARBA00008954"/>
    </source>
</evidence>
<evidence type="ECO:0000313" key="7">
    <source>
        <dbReference type="Ensembl" id="ENSPKIP00000002578.1"/>
    </source>
</evidence>